<feature type="repeat" description="ANK" evidence="3">
    <location>
        <begin position="98"/>
        <end position="130"/>
    </location>
</feature>
<evidence type="ECO:0000313" key="5">
    <source>
        <dbReference type="Proteomes" id="UP001497623"/>
    </source>
</evidence>
<evidence type="ECO:0000313" key="4">
    <source>
        <dbReference type="EMBL" id="CAL4071172.1"/>
    </source>
</evidence>
<dbReference type="EMBL" id="CAXKWB010003946">
    <property type="protein sequence ID" value="CAL4071172.1"/>
    <property type="molecule type" value="Genomic_DNA"/>
</dbReference>
<evidence type="ECO:0000256" key="3">
    <source>
        <dbReference type="PROSITE-ProRule" id="PRU00023"/>
    </source>
</evidence>
<dbReference type="Pfam" id="PF00023">
    <property type="entry name" value="Ank"/>
    <property type="match status" value="1"/>
</dbReference>
<dbReference type="Gene3D" id="1.25.40.20">
    <property type="entry name" value="Ankyrin repeat-containing domain"/>
    <property type="match status" value="1"/>
</dbReference>
<sequence length="131" mass="14383">EILRKFVEDQDEGALLKIIQNGADPNVADPSSGLTPLMVAARLNYPKIVRLLVEQGALTEKKDDEGWCALHHAAAKNSRMSARELLHRRASLNCNNTKGGSPLMIATKFRAPDVAKLLIIYGAHVNDKNNK</sequence>
<dbReference type="Proteomes" id="UP001497623">
    <property type="component" value="Unassembled WGS sequence"/>
</dbReference>
<evidence type="ECO:0000256" key="1">
    <source>
        <dbReference type="ARBA" id="ARBA00022737"/>
    </source>
</evidence>
<dbReference type="SUPFAM" id="SSF48403">
    <property type="entry name" value="Ankyrin repeat"/>
    <property type="match status" value="1"/>
</dbReference>
<dbReference type="PANTHER" id="PTHR24171">
    <property type="entry name" value="ANKYRIN REPEAT DOMAIN-CONTAINING PROTEIN 39-RELATED"/>
    <property type="match status" value="1"/>
</dbReference>
<dbReference type="AlphaFoldDB" id="A0AAV2Q4W8"/>
<organism evidence="4 5">
    <name type="scientific">Meganyctiphanes norvegica</name>
    <name type="common">Northern krill</name>
    <name type="synonym">Thysanopoda norvegica</name>
    <dbReference type="NCBI Taxonomy" id="48144"/>
    <lineage>
        <taxon>Eukaryota</taxon>
        <taxon>Metazoa</taxon>
        <taxon>Ecdysozoa</taxon>
        <taxon>Arthropoda</taxon>
        <taxon>Crustacea</taxon>
        <taxon>Multicrustacea</taxon>
        <taxon>Malacostraca</taxon>
        <taxon>Eumalacostraca</taxon>
        <taxon>Eucarida</taxon>
        <taxon>Euphausiacea</taxon>
        <taxon>Euphausiidae</taxon>
        <taxon>Meganyctiphanes</taxon>
    </lineage>
</organism>
<keyword evidence="1" id="KW-0677">Repeat</keyword>
<dbReference type="PROSITE" id="PS50088">
    <property type="entry name" value="ANK_REPEAT"/>
    <property type="match status" value="2"/>
</dbReference>
<feature type="repeat" description="ANK" evidence="3">
    <location>
        <begin position="32"/>
        <end position="64"/>
    </location>
</feature>
<dbReference type="InterPro" id="IPR002110">
    <property type="entry name" value="Ankyrin_rpt"/>
</dbReference>
<feature type="non-terminal residue" evidence="4">
    <location>
        <position position="131"/>
    </location>
</feature>
<protein>
    <submittedName>
        <fullName evidence="4">Uncharacterized protein</fullName>
    </submittedName>
</protein>
<evidence type="ECO:0000256" key="2">
    <source>
        <dbReference type="ARBA" id="ARBA00023043"/>
    </source>
</evidence>
<accession>A0AAV2Q4W8</accession>
<comment type="caution">
    <text evidence="4">The sequence shown here is derived from an EMBL/GenBank/DDBJ whole genome shotgun (WGS) entry which is preliminary data.</text>
</comment>
<dbReference type="SMART" id="SM00248">
    <property type="entry name" value="ANK"/>
    <property type="match status" value="3"/>
</dbReference>
<keyword evidence="2 3" id="KW-0040">ANK repeat</keyword>
<proteinExistence type="predicted"/>
<gene>
    <name evidence="4" type="ORF">MNOR_LOCUS8457</name>
</gene>
<dbReference type="Pfam" id="PF12796">
    <property type="entry name" value="Ank_2"/>
    <property type="match status" value="1"/>
</dbReference>
<keyword evidence="5" id="KW-1185">Reference proteome</keyword>
<dbReference type="InterPro" id="IPR036770">
    <property type="entry name" value="Ankyrin_rpt-contain_sf"/>
</dbReference>
<reference evidence="4 5" key="1">
    <citation type="submission" date="2024-05" db="EMBL/GenBank/DDBJ databases">
        <authorList>
            <person name="Wallberg A."/>
        </authorList>
    </citation>
    <scope>NUCLEOTIDE SEQUENCE [LARGE SCALE GENOMIC DNA]</scope>
</reference>
<dbReference type="PROSITE" id="PS50297">
    <property type="entry name" value="ANK_REP_REGION"/>
    <property type="match status" value="2"/>
</dbReference>
<feature type="non-terminal residue" evidence="4">
    <location>
        <position position="1"/>
    </location>
</feature>
<name>A0AAV2Q4W8_MEGNR</name>